<evidence type="ECO:0000313" key="1">
    <source>
        <dbReference type="EMBL" id="AKH46056.1"/>
    </source>
</evidence>
<reference evidence="1" key="2">
    <citation type="submission" date="2015-03" db="EMBL/GenBank/DDBJ databases">
        <authorList>
            <person name="Chow C.-E.T."/>
            <person name="Winget D.M."/>
            <person name="White R.A.III."/>
            <person name="Hallam S.J."/>
            <person name="Suttle C.A."/>
        </authorList>
    </citation>
    <scope>NUCLEOTIDE SEQUENCE</scope>
    <source>
        <strain evidence="1">Anoxic3_3</strain>
    </source>
</reference>
<name>A0A0F7L4Z0_9VIRU</name>
<protein>
    <submittedName>
        <fullName evidence="1">Uncharacterized protein</fullName>
    </submittedName>
</protein>
<reference evidence="1" key="1">
    <citation type="journal article" date="2015" name="Front. Microbiol.">
        <title>Combining genomic sequencing methods to explore viral diversity and reveal potential virus-host interactions.</title>
        <authorList>
            <person name="Chow C.E."/>
            <person name="Winget D.M."/>
            <person name="White R.A.III."/>
            <person name="Hallam S.J."/>
            <person name="Suttle C.A."/>
        </authorList>
    </citation>
    <scope>NUCLEOTIDE SEQUENCE</scope>
    <source>
        <strain evidence="1">Anoxic3_3</strain>
    </source>
</reference>
<accession>A0A0F7L4Z0</accession>
<dbReference type="EMBL" id="KR029578">
    <property type="protein sequence ID" value="AKH46056.1"/>
    <property type="molecule type" value="Genomic_DNA"/>
</dbReference>
<sequence>MKYHIICYNEYMINCKAIVPMNCLKVLSNGDIRIQLDIDGTNRDIMPELTKMSGDMVSLVLMTETEVENARG</sequence>
<organism evidence="1">
    <name type="scientific">uncultured marine virus</name>
    <dbReference type="NCBI Taxonomy" id="186617"/>
    <lineage>
        <taxon>Viruses</taxon>
        <taxon>environmental samples</taxon>
    </lineage>
</organism>
<proteinExistence type="predicted"/>